<sequence length="1060" mass="112150">MTTPASHDALGPRSSADALLESMERVRALAGQIVRQAADQDDLVQEAVVRALARPSTIVGESGPWVRRVVRNLAIDRQRSSARRQGRELSAVEGEMTQESTADSVARAESQRDLVDSVLQLPEPYRAVILARFFDGLPPREISKKLGVPVATVKKQQERGMALLRKELEGRYGQNGAWAVALLPILPKSVLRSLVAKGGGAGTLAFAPRWIALAFAMVTGVAVPAYLLRSEDLGAPENLPIAPLERSDGVAEVSEGAMRKEFSTQPRRVAEAPALDRAGTSTAADAGVLRTFTGRFVDEAGAPIAGVTARCCAIDDLNSDDTAFAGPIGRGSDAGVVFASVTARLDQPMVVDVQAPGHASATYRFRPDAERAEAILDVGRQTLYRTADLDVRVVDASGAVLSGWEMSYFHYGGGERLERGRAAVDPATGRATFRAIAAAEVEVIAEHPSGLEIHRPRRLLRPGDDNAVDLVYLGLAPERRIGVEVDWPSMARTGSAEPVEVQLLDGDGVSAVASLALDPGEHRMGFEDVERGHYFLSVEDPRFHAERVPVEPGQSAKLVLRGNARLALTVRDANGEVLAGHSVDLGPSGGAAAFLDRRGAGVALDGLVPGEPFVVRVTAPDGRQAISEVPALEPNETRVLDLTLGDGLTAIHVQAVRGREGEPVANAEVALFGGVLDAGSSQAKRAIEQLDGTTRAGGPKRLALGRTNDVGQVTLQVAKHEMGEAMTALVIDGDHALGRIVGGGVRVVLAARGAVSVRALGVPDDVPLGDAWPEGVALTLTWPESARGGRAPFGPGLVLEPQEGGFLGTEVAPEGPATIWLSLSDFNHMGRGTPLGGITGPVGYPVGSVNVRAGETVETEVDLGAVWPGRLEVVVRQAGRVITDAVVDLEPVGSHAHLPYPFGDEVDVSRVLSHLTDGSGRALFDRVPKGLWRIRVRDIEWLWAAGAGEIEIESGERKRVEVAVELAEADVTLVEASSGEPLRDTAVTIGIAPRRRVRRVTDADGKLRLQLGPGSYPVALDGREGGAEALLEWGAAGPVKDQLRLQLLLQGLHQDPHQGR</sequence>
<keyword evidence="3" id="KW-0731">Sigma factor</keyword>
<keyword evidence="2" id="KW-0805">Transcription regulation</keyword>
<dbReference type="GO" id="GO:0006352">
    <property type="term" value="P:DNA-templated transcription initiation"/>
    <property type="evidence" value="ECO:0007669"/>
    <property type="project" value="InterPro"/>
</dbReference>
<dbReference type="PANTHER" id="PTHR43133">
    <property type="entry name" value="RNA POLYMERASE ECF-TYPE SIGMA FACTO"/>
    <property type="match status" value="1"/>
</dbReference>
<dbReference type="InterPro" id="IPR039425">
    <property type="entry name" value="RNA_pol_sigma-70-like"/>
</dbReference>
<dbReference type="PANTHER" id="PTHR43133:SF8">
    <property type="entry name" value="RNA POLYMERASE SIGMA FACTOR HI_1459-RELATED"/>
    <property type="match status" value="1"/>
</dbReference>
<dbReference type="Gene3D" id="1.10.1740.10">
    <property type="match status" value="1"/>
</dbReference>
<evidence type="ECO:0000313" key="9">
    <source>
        <dbReference type="Proteomes" id="UP000320390"/>
    </source>
</evidence>
<evidence type="ECO:0000259" key="6">
    <source>
        <dbReference type="Pfam" id="PF04542"/>
    </source>
</evidence>
<dbReference type="GO" id="GO:0016987">
    <property type="term" value="F:sigma factor activity"/>
    <property type="evidence" value="ECO:0007669"/>
    <property type="project" value="UniProtKB-KW"/>
</dbReference>
<dbReference type="InterPro" id="IPR013324">
    <property type="entry name" value="RNA_pol_sigma_r3/r4-like"/>
</dbReference>
<feature type="domain" description="RNA polymerase sigma-70 region 2" evidence="6">
    <location>
        <begin position="24"/>
        <end position="83"/>
    </location>
</feature>
<dbReference type="SUPFAM" id="SSF88946">
    <property type="entry name" value="Sigma2 domain of RNA polymerase sigma factors"/>
    <property type="match status" value="1"/>
</dbReference>
<dbReference type="InterPro" id="IPR007627">
    <property type="entry name" value="RNA_pol_sigma70_r2"/>
</dbReference>
<evidence type="ECO:0000259" key="7">
    <source>
        <dbReference type="Pfam" id="PF08281"/>
    </source>
</evidence>
<dbReference type="NCBIfam" id="TIGR02937">
    <property type="entry name" value="sigma70-ECF"/>
    <property type="match status" value="1"/>
</dbReference>
<dbReference type="AlphaFoldDB" id="A0A518ELS8"/>
<name>A0A518ELS8_9BACT</name>
<dbReference type="EMBL" id="CP036434">
    <property type="protein sequence ID" value="QDV05032.1"/>
    <property type="molecule type" value="Genomic_DNA"/>
</dbReference>
<dbReference type="CDD" id="cd06171">
    <property type="entry name" value="Sigma70_r4"/>
    <property type="match status" value="1"/>
</dbReference>
<dbReference type="OrthoDB" id="9797134at2"/>
<dbReference type="Pfam" id="PF04542">
    <property type="entry name" value="Sigma70_r2"/>
    <property type="match status" value="1"/>
</dbReference>
<evidence type="ECO:0000256" key="2">
    <source>
        <dbReference type="ARBA" id="ARBA00023015"/>
    </source>
</evidence>
<evidence type="ECO:0000256" key="5">
    <source>
        <dbReference type="ARBA" id="ARBA00023163"/>
    </source>
</evidence>
<organism evidence="8 9">
    <name type="scientific">Saltatorellus ferox</name>
    <dbReference type="NCBI Taxonomy" id="2528018"/>
    <lineage>
        <taxon>Bacteria</taxon>
        <taxon>Pseudomonadati</taxon>
        <taxon>Planctomycetota</taxon>
        <taxon>Planctomycetia</taxon>
        <taxon>Planctomycetia incertae sedis</taxon>
        <taxon>Saltatorellus</taxon>
    </lineage>
</organism>
<keyword evidence="4" id="KW-0238">DNA-binding</keyword>
<accession>A0A518ELS8</accession>
<evidence type="ECO:0000256" key="1">
    <source>
        <dbReference type="ARBA" id="ARBA00010641"/>
    </source>
</evidence>
<evidence type="ECO:0000256" key="4">
    <source>
        <dbReference type="ARBA" id="ARBA00023125"/>
    </source>
</evidence>
<evidence type="ECO:0000256" key="3">
    <source>
        <dbReference type="ARBA" id="ARBA00023082"/>
    </source>
</evidence>
<dbReference type="Pfam" id="PF08281">
    <property type="entry name" value="Sigma70_r4_2"/>
    <property type="match status" value="1"/>
</dbReference>
<feature type="domain" description="RNA polymerase sigma factor 70 region 4 type 2" evidence="7">
    <location>
        <begin position="114"/>
        <end position="163"/>
    </location>
</feature>
<protein>
    <submittedName>
        <fullName evidence="8">ECF RNA polymerase sigma factor SigW</fullName>
    </submittedName>
</protein>
<proteinExistence type="inferred from homology"/>
<evidence type="ECO:0000313" key="8">
    <source>
        <dbReference type="EMBL" id="QDV05032.1"/>
    </source>
</evidence>
<comment type="similarity">
    <text evidence="1">Belongs to the sigma-70 factor family. ECF subfamily.</text>
</comment>
<dbReference type="RefSeq" id="WP_145194459.1">
    <property type="nucleotide sequence ID" value="NZ_CP036434.1"/>
</dbReference>
<dbReference type="Proteomes" id="UP000320390">
    <property type="component" value="Chromosome"/>
</dbReference>
<dbReference type="InterPro" id="IPR014284">
    <property type="entry name" value="RNA_pol_sigma-70_dom"/>
</dbReference>
<keyword evidence="9" id="KW-1185">Reference proteome</keyword>
<dbReference type="SUPFAM" id="SSF88659">
    <property type="entry name" value="Sigma3 and sigma4 domains of RNA polymerase sigma factors"/>
    <property type="match status" value="1"/>
</dbReference>
<dbReference type="Gene3D" id="1.10.10.10">
    <property type="entry name" value="Winged helix-like DNA-binding domain superfamily/Winged helix DNA-binding domain"/>
    <property type="match status" value="1"/>
</dbReference>
<gene>
    <name evidence="8" type="primary">sigW_5</name>
    <name evidence="8" type="ORF">Poly30_05270</name>
</gene>
<dbReference type="GO" id="GO:0003677">
    <property type="term" value="F:DNA binding"/>
    <property type="evidence" value="ECO:0007669"/>
    <property type="project" value="UniProtKB-KW"/>
</dbReference>
<dbReference type="InterPro" id="IPR013325">
    <property type="entry name" value="RNA_pol_sigma_r2"/>
</dbReference>
<keyword evidence="5" id="KW-0804">Transcription</keyword>
<reference evidence="8 9" key="1">
    <citation type="submission" date="2019-02" db="EMBL/GenBank/DDBJ databases">
        <title>Deep-cultivation of Planctomycetes and their phenomic and genomic characterization uncovers novel biology.</title>
        <authorList>
            <person name="Wiegand S."/>
            <person name="Jogler M."/>
            <person name="Boedeker C."/>
            <person name="Pinto D."/>
            <person name="Vollmers J."/>
            <person name="Rivas-Marin E."/>
            <person name="Kohn T."/>
            <person name="Peeters S.H."/>
            <person name="Heuer A."/>
            <person name="Rast P."/>
            <person name="Oberbeckmann S."/>
            <person name="Bunk B."/>
            <person name="Jeske O."/>
            <person name="Meyerdierks A."/>
            <person name="Storesund J.E."/>
            <person name="Kallscheuer N."/>
            <person name="Luecker S."/>
            <person name="Lage O.M."/>
            <person name="Pohl T."/>
            <person name="Merkel B.J."/>
            <person name="Hornburger P."/>
            <person name="Mueller R.-W."/>
            <person name="Bruemmer F."/>
            <person name="Labrenz M."/>
            <person name="Spormann A.M."/>
            <person name="Op den Camp H."/>
            <person name="Overmann J."/>
            <person name="Amann R."/>
            <person name="Jetten M.S.M."/>
            <person name="Mascher T."/>
            <person name="Medema M.H."/>
            <person name="Devos D.P."/>
            <person name="Kaster A.-K."/>
            <person name="Ovreas L."/>
            <person name="Rohde M."/>
            <person name="Galperin M.Y."/>
            <person name="Jogler C."/>
        </authorList>
    </citation>
    <scope>NUCLEOTIDE SEQUENCE [LARGE SCALE GENOMIC DNA]</scope>
    <source>
        <strain evidence="8 9">Poly30</strain>
    </source>
</reference>
<dbReference type="InterPro" id="IPR036388">
    <property type="entry name" value="WH-like_DNA-bd_sf"/>
</dbReference>
<dbReference type="InterPro" id="IPR013249">
    <property type="entry name" value="RNA_pol_sigma70_r4_t2"/>
</dbReference>